<organism evidence="4">
    <name type="scientific">Myoviridae sp. ctKFg29</name>
    <dbReference type="NCBI Taxonomy" id="2827675"/>
    <lineage>
        <taxon>Viruses</taxon>
        <taxon>Duplodnaviria</taxon>
        <taxon>Heunggongvirae</taxon>
        <taxon>Uroviricota</taxon>
        <taxon>Caudoviricetes</taxon>
    </lineage>
</organism>
<evidence type="ECO:0000313" key="4">
    <source>
        <dbReference type="EMBL" id="DAF43472.1"/>
    </source>
</evidence>
<accession>A0A8S5RXS8</accession>
<name>A0A8S5RXS8_9CAUD</name>
<keyword evidence="2" id="KW-1162">Viral penetration into host cytoplasm</keyword>
<keyword evidence="1" id="KW-0118">Viral capsid assembly</keyword>
<dbReference type="EMBL" id="BK032507">
    <property type="protein sequence ID" value="DAF43472.1"/>
    <property type="molecule type" value="Genomic_DNA"/>
</dbReference>
<dbReference type="Pfam" id="PF04860">
    <property type="entry name" value="Phage_portal"/>
    <property type="match status" value="1"/>
</dbReference>
<sequence length="335" mass="37532">MQNTPDGDVRVRNALSRFMDIQPWAHGTRKDLIAWIVWTMLTNSCGSAFLLPHTSGGRLTELEPMPDAVAMSDDNGRSYYVMWRGVRFSSDAVLHFRRWPDPAQPWRGLGLRMSMHDLANSLRQTSATKKGFMSDKWKPSVIVKVDALTDEFADEAGRRRLVDQYLSNSSAGAPWIIPAELMDVQQVKPLSLTDLAIRDSVELDKRAVASLVGVTPYMLGVGTYSSSEYNNMIKTTATTIANIICHELTRKLLISSELYFTMSMRRLYGYSIKELAEVAEGLYIRGLMDGNETRDWVGLSPREGLNELVILENYIPRGMIGNQNKLTQGGESNGT</sequence>
<dbReference type="InterPro" id="IPR006944">
    <property type="entry name" value="Phage/GTA_portal"/>
</dbReference>
<keyword evidence="3" id="KW-0231">Viral genome packaging</keyword>
<evidence type="ECO:0000256" key="1">
    <source>
        <dbReference type="ARBA" id="ARBA00022950"/>
    </source>
</evidence>
<evidence type="ECO:0000256" key="3">
    <source>
        <dbReference type="ARBA" id="ARBA00023219"/>
    </source>
</evidence>
<keyword evidence="2" id="KW-1160">Virus entry into host cell</keyword>
<evidence type="ECO:0000256" key="2">
    <source>
        <dbReference type="ARBA" id="ARBA00023009"/>
    </source>
</evidence>
<protein>
    <submittedName>
        <fullName evidence="4">Portal protein</fullName>
    </submittedName>
</protein>
<keyword evidence="2" id="KW-1171">Viral genome ejection through host cell envelope</keyword>
<keyword evidence="1" id="KW-1188">Viral release from host cell</keyword>
<proteinExistence type="predicted"/>
<reference evidence="4" key="1">
    <citation type="journal article" date="2021" name="Proc. Natl. Acad. Sci. U.S.A.">
        <title>A Catalog of Tens of Thousands of Viruses from Human Metagenomes Reveals Hidden Associations with Chronic Diseases.</title>
        <authorList>
            <person name="Tisza M.J."/>
            <person name="Buck C.B."/>
        </authorList>
    </citation>
    <scope>NUCLEOTIDE SEQUENCE</scope>
    <source>
        <strain evidence="4">CtKFg29</strain>
    </source>
</reference>